<dbReference type="InParanoid" id="A0A212FJU0"/>
<name>A0A212FJU0_DANPL</name>
<sequence>MWALLPDYERPSTPDQLMYCGDEVISVLHHMRIREQVWSARGVGRGSLCATHNTNRSSTAYCTVGPFRLQHERLVNVVSAEMNGWRERSVDSCSWSGRLHQQYRNDTRGLY</sequence>
<gene>
    <name evidence="1" type="ORF">KGM_205341</name>
</gene>
<organism evidence="1 2">
    <name type="scientific">Danaus plexippus plexippus</name>
    <dbReference type="NCBI Taxonomy" id="278856"/>
    <lineage>
        <taxon>Eukaryota</taxon>
        <taxon>Metazoa</taxon>
        <taxon>Ecdysozoa</taxon>
        <taxon>Arthropoda</taxon>
        <taxon>Hexapoda</taxon>
        <taxon>Insecta</taxon>
        <taxon>Pterygota</taxon>
        <taxon>Neoptera</taxon>
        <taxon>Endopterygota</taxon>
        <taxon>Lepidoptera</taxon>
        <taxon>Glossata</taxon>
        <taxon>Ditrysia</taxon>
        <taxon>Papilionoidea</taxon>
        <taxon>Nymphalidae</taxon>
        <taxon>Danainae</taxon>
        <taxon>Danaini</taxon>
        <taxon>Danaina</taxon>
        <taxon>Danaus</taxon>
        <taxon>Danaus</taxon>
    </lineage>
</organism>
<dbReference type="EMBL" id="AGBW02008207">
    <property type="protein sequence ID" value="OWR54008.1"/>
    <property type="molecule type" value="Genomic_DNA"/>
</dbReference>
<proteinExistence type="predicted"/>
<evidence type="ECO:0000313" key="2">
    <source>
        <dbReference type="Proteomes" id="UP000007151"/>
    </source>
</evidence>
<dbReference type="Proteomes" id="UP000007151">
    <property type="component" value="Unassembled WGS sequence"/>
</dbReference>
<comment type="caution">
    <text evidence="1">The sequence shown here is derived from an EMBL/GenBank/DDBJ whole genome shotgun (WGS) entry which is preliminary data.</text>
</comment>
<protein>
    <submittedName>
        <fullName evidence="1">Uncharacterized protein</fullName>
    </submittedName>
</protein>
<dbReference type="KEGG" id="dpl:KGM_205341"/>
<dbReference type="AlphaFoldDB" id="A0A212FJU0"/>
<evidence type="ECO:0000313" key="1">
    <source>
        <dbReference type="EMBL" id="OWR54008.1"/>
    </source>
</evidence>
<accession>A0A212FJU0</accession>
<reference evidence="1 2" key="1">
    <citation type="journal article" date="2011" name="Cell">
        <title>The monarch butterfly genome yields insights into long-distance migration.</title>
        <authorList>
            <person name="Zhan S."/>
            <person name="Merlin C."/>
            <person name="Boore J.L."/>
            <person name="Reppert S.M."/>
        </authorList>
    </citation>
    <scope>NUCLEOTIDE SEQUENCE [LARGE SCALE GENOMIC DNA]</scope>
    <source>
        <strain evidence="1">F-2</strain>
    </source>
</reference>
<keyword evidence="2" id="KW-1185">Reference proteome</keyword>